<dbReference type="Pfam" id="PF03206">
    <property type="entry name" value="NifW"/>
    <property type="match status" value="1"/>
</dbReference>
<accession>A0ABT1F317</accession>
<comment type="caution">
    <text evidence="7">The sequence shown here is derived from an EMBL/GenBank/DDBJ whole genome shotgun (WGS) entry which is preliminary data.</text>
</comment>
<dbReference type="PIRSF" id="PIRSF005790">
    <property type="entry name" value="NifW"/>
    <property type="match status" value="1"/>
</dbReference>
<proteinExistence type="inferred from homology"/>
<dbReference type="NCBIfam" id="NF002009">
    <property type="entry name" value="PRK00810.1"/>
    <property type="match status" value="1"/>
</dbReference>
<sequence>MHVLQELRRLSAAEEFFEQLGVPYDPTVLNVARLHILRRMRSYLDEQGLEEELDEANVREQCRMLLSRAYQDFVVSTPIAERSFKVHRDAVRPARQTIVGLDDLTVVAELTEDNTK</sequence>
<comment type="function">
    <text evidence="1 6">May protect the nitrogenase Fe-Mo protein from oxidative damage.</text>
</comment>
<evidence type="ECO:0000256" key="3">
    <source>
        <dbReference type="ARBA" id="ARBA00011284"/>
    </source>
</evidence>
<comment type="similarity">
    <text evidence="2 6">Belongs to the NifW family.</text>
</comment>
<protein>
    <recommendedName>
        <fullName evidence="4 6">Nitrogenase-stabilizing/protective protein NifW</fullName>
    </recommendedName>
</protein>
<name>A0ABT1F317_9PROT</name>
<evidence type="ECO:0000256" key="5">
    <source>
        <dbReference type="ARBA" id="ARBA00023231"/>
    </source>
</evidence>
<evidence type="ECO:0000256" key="4">
    <source>
        <dbReference type="ARBA" id="ARBA00016274"/>
    </source>
</evidence>
<organism evidence="7 8">
    <name type="scientific">Acetobacter lambici</name>
    <dbReference type="NCBI Taxonomy" id="1332824"/>
    <lineage>
        <taxon>Bacteria</taxon>
        <taxon>Pseudomonadati</taxon>
        <taxon>Pseudomonadota</taxon>
        <taxon>Alphaproteobacteria</taxon>
        <taxon>Acetobacterales</taxon>
        <taxon>Acetobacteraceae</taxon>
        <taxon>Acetobacter</taxon>
    </lineage>
</organism>
<dbReference type="EMBL" id="JAMYZZ010000007">
    <property type="protein sequence ID" value="MCP1258134.1"/>
    <property type="molecule type" value="Genomic_DNA"/>
</dbReference>
<dbReference type="HAMAP" id="MF_00529">
    <property type="entry name" value="NifW"/>
    <property type="match status" value="1"/>
</dbReference>
<evidence type="ECO:0000313" key="8">
    <source>
        <dbReference type="Proteomes" id="UP001523528"/>
    </source>
</evidence>
<reference evidence="7 8" key="1">
    <citation type="submission" date="2022-06" db="EMBL/GenBank/DDBJ databases">
        <title>Acetobacer genomes from food samples.</title>
        <authorList>
            <person name="Sombolestani A."/>
        </authorList>
    </citation>
    <scope>NUCLEOTIDE SEQUENCE [LARGE SCALE GENOMIC DNA]</scope>
    <source>
        <strain evidence="7 8">R-83285</strain>
    </source>
</reference>
<dbReference type="InterPro" id="IPR004893">
    <property type="entry name" value="NifW"/>
</dbReference>
<gene>
    <name evidence="6 7" type="primary">nifW</name>
    <name evidence="7" type="ORF">NKW50_05965</name>
</gene>
<evidence type="ECO:0000256" key="1">
    <source>
        <dbReference type="ARBA" id="ARBA00002247"/>
    </source>
</evidence>
<evidence type="ECO:0000256" key="2">
    <source>
        <dbReference type="ARBA" id="ARBA00008351"/>
    </source>
</evidence>
<keyword evidence="5 6" id="KW-0535">Nitrogen fixation</keyword>
<dbReference type="Proteomes" id="UP001523528">
    <property type="component" value="Unassembled WGS sequence"/>
</dbReference>
<keyword evidence="8" id="KW-1185">Reference proteome</keyword>
<evidence type="ECO:0000256" key="6">
    <source>
        <dbReference type="HAMAP-Rule" id="MF_00529"/>
    </source>
</evidence>
<comment type="subunit">
    <text evidence="3 6">Homotrimer; associates with NifD.</text>
</comment>
<evidence type="ECO:0000313" key="7">
    <source>
        <dbReference type="EMBL" id="MCP1258134.1"/>
    </source>
</evidence>
<dbReference type="RefSeq" id="WP_165990882.1">
    <property type="nucleotide sequence ID" value="NZ_JAMYZY010000008.1"/>
</dbReference>